<dbReference type="RefSeq" id="XP_001705038.1">
    <property type="nucleotide sequence ID" value="XM_001704986.1"/>
</dbReference>
<dbReference type="HOGENOM" id="CLU_000288_63_23_1"/>
<dbReference type="EC" id="2.7.11.1" evidence="1"/>
<keyword evidence="5" id="KW-0067">ATP-binding</keyword>
<keyword evidence="4 7" id="KW-0418">Kinase</keyword>
<dbReference type="KEGG" id="gla:GL50803_006680"/>
<dbReference type="OMA" id="FACKEIP"/>
<evidence type="ECO:0000256" key="2">
    <source>
        <dbReference type="ARBA" id="ARBA00022679"/>
    </source>
</evidence>
<dbReference type="AlphaFoldDB" id="A8BSN8"/>
<dbReference type="Gene3D" id="3.30.200.20">
    <property type="entry name" value="Phosphorylase Kinase, domain 1"/>
    <property type="match status" value="1"/>
</dbReference>
<dbReference type="STRING" id="184922.A8BSN8"/>
<dbReference type="InterPro" id="IPR050660">
    <property type="entry name" value="NEK_Ser/Thr_kinase"/>
</dbReference>
<dbReference type="PANTHER" id="PTHR43671:SF13">
    <property type="entry name" value="SERINE_THREONINE-PROTEIN KINASE NEK2"/>
    <property type="match status" value="1"/>
</dbReference>
<organism evidence="7 8">
    <name type="scientific">Giardia intestinalis (strain ATCC 50803 / WB clone C6)</name>
    <name type="common">Giardia lamblia</name>
    <dbReference type="NCBI Taxonomy" id="184922"/>
    <lineage>
        <taxon>Eukaryota</taxon>
        <taxon>Metamonada</taxon>
        <taxon>Diplomonadida</taxon>
        <taxon>Hexamitidae</taxon>
        <taxon>Giardiinae</taxon>
        <taxon>Giardia</taxon>
    </lineage>
</organism>
<dbReference type="VEuPathDB" id="GiardiaDB:GL50803_6680"/>
<keyword evidence="8" id="KW-1185">Reference proteome</keyword>
<dbReference type="GO" id="GO:0004674">
    <property type="term" value="F:protein serine/threonine kinase activity"/>
    <property type="evidence" value="ECO:0000318"/>
    <property type="project" value="GO_Central"/>
</dbReference>
<dbReference type="SUPFAM" id="SSF56112">
    <property type="entry name" value="Protein kinase-like (PK-like)"/>
    <property type="match status" value="1"/>
</dbReference>
<dbReference type="InterPro" id="IPR000719">
    <property type="entry name" value="Prot_kinase_dom"/>
</dbReference>
<evidence type="ECO:0000256" key="4">
    <source>
        <dbReference type="ARBA" id="ARBA00022777"/>
    </source>
</evidence>
<dbReference type="Gene3D" id="1.10.510.10">
    <property type="entry name" value="Transferase(Phosphotransferase) domain 1"/>
    <property type="match status" value="1"/>
</dbReference>
<keyword evidence="2" id="KW-0808">Transferase</keyword>
<proteinExistence type="predicted"/>
<dbReference type="PROSITE" id="PS50011">
    <property type="entry name" value="PROTEIN_KINASE_DOM"/>
    <property type="match status" value="1"/>
</dbReference>
<comment type="caution">
    <text evidence="7">The sequence shown here is derived from an EMBL/GenBank/DDBJ whole genome shotgun (WGS) entry which is preliminary data.</text>
</comment>
<dbReference type="EMBL" id="AACB03000001">
    <property type="protein sequence ID" value="KAE8305514.1"/>
    <property type="molecule type" value="Genomic_DNA"/>
</dbReference>
<dbReference type="Pfam" id="PF00069">
    <property type="entry name" value="Pkinase"/>
    <property type="match status" value="1"/>
</dbReference>
<evidence type="ECO:0000313" key="8">
    <source>
        <dbReference type="Proteomes" id="UP000001548"/>
    </source>
</evidence>
<protein>
    <recommendedName>
        <fullName evidence="1">non-specific serine/threonine protein kinase</fullName>
        <ecNumber evidence="1">2.7.11.1</ecNumber>
    </recommendedName>
</protein>
<accession>A8BSN8</accession>
<evidence type="ECO:0000259" key="6">
    <source>
        <dbReference type="PROSITE" id="PS50011"/>
    </source>
</evidence>
<dbReference type="PANTHER" id="PTHR43671">
    <property type="entry name" value="SERINE/THREONINE-PROTEIN KINASE NEK"/>
    <property type="match status" value="1"/>
</dbReference>
<evidence type="ECO:0000256" key="1">
    <source>
        <dbReference type="ARBA" id="ARBA00012513"/>
    </source>
</evidence>
<keyword evidence="3" id="KW-0547">Nucleotide-binding</keyword>
<evidence type="ECO:0000256" key="3">
    <source>
        <dbReference type="ARBA" id="ARBA00022741"/>
    </source>
</evidence>
<reference evidence="7 8" key="1">
    <citation type="journal article" date="2007" name="Science">
        <title>Genomic minimalism in the early diverging intestinal parasite Giardia lamblia.</title>
        <authorList>
            <person name="Morrison H.G."/>
            <person name="McArthur A.G."/>
            <person name="Gillin F.D."/>
            <person name="Aley S.B."/>
            <person name="Adam R.D."/>
            <person name="Olsen G.J."/>
            <person name="Best A.A."/>
            <person name="Cande W.Z."/>
            <person name="Chen F."/>
            <person name="Cipriano M.J."/>
            <person name="Davids B.J."/>
            <person name="Dawson S.C."/>
            <person name="Elmendorf H.G."/>
            <person name="Hehl A.B."/>
            <person name="Holder M.E."/>
            <person name="Huse S.M."/>
            <person name="Kim U.U."/>
            <person name="Lasek-Nesselquist E."/>
            <person name="Manning G."/>
            <person name="Nigam A."/>
            <person name="Nixon J.E."/>
            <person name="Palm D."/>
            <person name="Passamaneck N.E."/>
            <person name="Prabhu A."/>
            <person name="Reich C.I."/>
            <person name="Reiner D.S."/>
            <person name="Samuelson J."/>
            <person name="Svard S.G."/>
            <person name="Sogin M.L."/>
        </authorList>
    </citation>
    <scope>NUCLEOTIDE SEQUENCE [LARGE SCALE GENOMIC DNA]</scope>
    <source>
        <strain evidence="7 8">WB C6</strain>
    </source>
</reference>
<dbReference type="GeneID" id="5697906"/>
<feature type="domain" description="Protein kinase" evidence="6">
    <location>
        <begin position="40"/>
        <end position="349"/>
    </location>
</feature>
<gene>
    <name evidence="7" type="ORF">GL50803_006680</name>
</gene>
<dbReference type="GO" id="GO:0005524">
    <property type="term" value="F:ATP binding"/>
    <property type="evidence" value="ECO:0007669"/>
    <property type="project" value="UniProtKB-KW"/>
</dbReference>
<name>A8BSN8_GIAIC</name>
<evidence type="ECO:0000313" key="7">
    <source>
        <dbReference type="EMBL" id="KAE8305514.1"/>
    </source>
</evidence>
<sequence length="349" mass="38807">MAFPAGIRSGSLAEYYDKEEIPVEKTVKLNPYSDETKTYFIMSASVGLGPHGRVYVVRKKNTKTVFACKEIPCDMYTEPHQKQLLECASIQLQLCHPNINSPIDAIYDSTILRLYIISPLLGDARELVSRDEARPSLRESMGASGSHEPMTESMIWKTLSQIVSALRYLHGNPLGRGPVAHASLKPENIYLDKDGSVKLMDVGMSSELKITAPLNLHISVAIDLYKAPEQLETNSNGDSVPGATNTLLSGDIWALGCYLYELIFKKRPFTTGREIDLYLSITRLPRPIELPTRLPTKQIPSNNGSPNVMQQSQSQFSDELRHVLNACLSIDPAERPCLENIAEAAKRMM</sequence>
<dbReference type="Proteomes" id="UP000001548">
    <property type="component" value="Unassembled WGS sequence"/>
</dbReference>
<evidence type="ECO:0000256" key="5">
    <source>
        <dbReference type="ARBA" id="ARBA00022840"/>
    </source>
</evidence>
<dbReference type="InterPro" id="IPR011009">
    <property type="entry name" value="Kinase-like_dom_sf"/>
</dbReference>